<dbReference type="PANTHER" id="PTHR43245:SF51">
    <property type="entry name" value="SHORT CHAIN DEHYDROGENASE_REDUCTASE FAMILY 42E, MEMBER 2"/>
    <property type="match status" value="1"/>
</dbReference>
<dbReference type="Gene3D" id="3.40.50.720">
    <property type="entry name" value="NAD(P)-binding Rossmann-like Domain"/>
    <property type="match status" value="1"/>
</dbReference>
<gene>
    <name evidence="4" type="ORF">CHS0354_039820</name>
</gene>
<dbReference type="GO" id="GO:0006694">
    <property type="term" value="P:steroid biosynthetic process"/>
    <property type="evidence" value="ECO:0007669"/>
    <property type="project" value="InterPro"/>
</dbReference>
<dbReference type="Proteomes" id="UP001195483">
    <property type="component" value="Unassembled WGS sequence"/>
</dbReference>
<dbReference type="InterPro" id="IPR050177">
    <property type="entry name" value="Lipid_A_modif_metabolic_enz"/>
</dbReference>
<keyword evidence="5" id="KW-1185">Reference proteome</keyword>
<dbReference type="InterPro" id="IPR036291">
    <property type="entry name" value="NAD(P)-bd_dom_sf"/>
</dbReference>
<organism evidence="4 5">
    <name type="scientific">Potamilus streckersoni</name>
    <dbReference type="NCBI Taxonomy" id="2493646"/>
    <lineage>
        <taxon>Eukaryota</taxon>
        <taxon>Metazoa</taxon>
        <taxon>Spiralia</taxon>
        <taxon>Lophotrochozoa</taxon>
        <taxon>Mollusca</taxon>
        <taxon>Bivalvia</taxon>
        <taxon>Autobranchia</taxon>
        <taxon>Heteroconchia</taxon>
        <taxon>Palaeoheterodonta</taxon>
        <taxon>Unionida</taxon>
        <taxon>Unionoidea</taxon>
        <taxon>Unionidae</taxon>
        <taxon>Ambleminae</taxon>
        <taxon>Lampsilini</taxon>
        <taxon>Potamilus</taxon>
    </lineage>
</organism>
<reference evidence="4" key="2">
    <citation type="journal article" date="2021" name="Genome Biol. Evol.">
        <title>Developing a high-quality reference genome for a parasitic bivalve with doubly uniparental inheritance (Bivalvia: Unionida).</title>
        <authorList>
            <person name="Smith C.H."/>
        </authorList>
    </citation>
    <scope>NUCLEOTIDE SEQUENCE</scope>
    <source>
        <strain evidence="4">CHS0354</strain>
        <tissue evidence="4">Mantle</tissue>
    </source>
</reference>
<reference evidence="4" key="1">
    <citation type="journal article" date="2021" name="Genome Biol. Evol.">
        <title>A High-Quality Reference Genome for a Parasitic Bivalve with Doubly Uniparental Inheritance (Bivalvia: Unionida).</title>
        <authorList>
            <person name="Smith C.H."/>
        </authorList>
    </citation>
    <scope>NUCLEOTIDE SEQUENCE</scope>
    <source>
        <strain evidence="4">CHS0354</strain>
    </source>
</reference>
<dbReference type="SUPFAM" id="SSF51735">
    <property type="entry name" value="NAD(P)-binding Rossmann-fold domains"/>
    <property type="match status" value="1"/>
</dbReference>
<evidence type="ECO:0000259" key="3">
    <source>
        <dbReference type="Pfam" id="PF01073"/>
    </source>
</evidence>
<evidence type="ECO:0000313" key="4">
    <source>
        <dbReference type="EMBL" id="KAK3576155.1"/>
    </source>
</evidence>
<reference evidence="4" key="3">
    <citation type="submission" date="2023-05" db="EMBL/GenBank/DDBJ databases">
        <authorList>
            <person name="Smith C.H."/>
        </authorList>
    </citation>
    <scope>NUCLEOTIDE SEQUENCE</scope>
    <source>
        <strain evidence="4">CHS0354</strain>
        <tissue evidence="4">Mantle</tissue>
    </source>
</reference>
<comment type="caution">
    <text evidence="4">The sequence shown here is derived from an EMBL/GenBank/DDBJ whole genome shotgun (WGS) entry which is preliminary data.</text>
</comment>
<dbReference type="PANTHER" id="PTHR43245">
    <property type="entry name" value="BIFUNCTIONAL POLYMYXIN RESISTANCE PROTEIN ARNA"/>
    <property type="match status" value="1"/>
</dbReference>
<comment type="similarity">
    <text evidence="1">Belongs to the 3-beta-HSD family.</text>
</comment>
<name>A0AAE0RMQ8_9BIVA</name>
<proteinExistence type="inferred from homology"/>
<sequence>MEEGTVLVTGGSGFLGQHVVELLQSSADYVTDIQIFDIEPYINKLGYQERKPVKSIIGSVLDNAAIQEASKGVDAVFHLTGCVDTRMLPDVKKLNAVNVQGTENVIQACIKSNVKRLIYCSTVDVVIGKEGHVFNGTETTTSIPHKGCFFFGPYAETKQKAEELVLKANGSEVANGGKLRTLSLRPTVMYGELDKYFVTEIVRTACTSKFFRPVNSGSAVQQCTYVRNAAWCFLCVEKTLRKDNSIAGQPFFVCDNTPLNNMFEFSKPYLHVHGISHLHNCRYFTPSQLQVLHTFTTTGMSHLHSYRYFIPSQLQVLNTFTSTGTSYLYNYKYFIPSKLQVLNAFTTTGTLHLHNYRYFTPLKLQELYTFTTTGALHLHNYRYFTPSKRQVLYTFTTTGALHLHSYRYFIPSQLQVLYTFTTRGNSHPQNYRYYIPSQL</sequence>
<evidence type="ECO:0000313" key="5">
    <source>
        <dbReference type="Proteomes" id="UP001195483"/>
    </source>
</evidence>
<dbReference type="InterPro" id="IPR002225">
    <property type="entry name" value="3Beta_OHSteriod_DH/Estase"/>
</dbReference>
<dbReference type="AlphaFoldDB" id="A0AAE0RMQ8"/>
<protein>
    <recommendedName>
        <fullName evidence="3">3-beta hydroxysteroid dehydrogenase/isomerase domain-containing protein</fullName>
    </recommendedName>
</protein>
<accession>A0AAE0RMQ8</accession>
<dbReference type="Pfam" id="PF01073">
    <property type="entry name" value="3Beta_HSD"/>
    <property type="match status" value="1"/>
</dbReference>
<keyword evidence="2" id="KW-0560">Oxidoreductase</keyword>
<feature type="domain" description="3-beta hydroxysteroid dehydrogenase/isomerase" evidence="3">
    <location>
        <begin position="7"/>
        <end position="277"/>
    </location>
</feature>
<evidence type="ECO:0000256" key="2">
    <source>
        <dbReference type="ARBA" id="ARBA00023002"/>
    </source>
</evidence>
<dbReference type="EMBL" id="JAEAOA010002322">
    <property type="protein sequence ID" value="KAK3576155.1"/>
    <property type="molecule type" value="Genomic_DNA"/>
</dbReference>
<dbReference type="FunFam" id="3.40.50.720:FF:000495">
    <property type="entry name" value="3 hydroxysteroid dehydrogenase, putative"/>
    <property type="match status" value="1"/>
</dbReference>
<dbReference type="GO" id="GO:0016616">
    <property type="term" value="F:oxidoreductase activity, acting on the CH-OH group of donors, NAD or NADP as acceptor"/>
    <property type="evidence" value="ECO:0007669"/>
    <property type="project" value="InterPro"/>
</dbReference>
<evidence type="ECO:0000256" key="1">
    <source>
        <dbReference type="ARBA" id="ARBA00009219"/>
    </source>
</evidence>